<dbReference type="Pfam" id="PF20239">
    <property type="entry name" value="DUF6596"/>
    <property type="match status" value="1"/>
</dbReference>
<reference evidence="3 4" key="1">
    <citation type="submission" date="2016-07" db="EMBL/GenBank/DDBJ databases">
        <title>Genomic analysis of zinc-resistant bacterium Mucilaginibacter pedocola TBZ30.</title>
        <authorList>
            <person name="Huang J."/>
            <person name="Tang J."/>
        </authorList>
    </citation>
    <scope>NUCLEOTIDE SEQUENCE [LARGE SCALE GENOMIC DNA]</scope>
    <source>
        <strain evidence="3 4">TBZ30</strain>
    </source>
</reference>
<organism evidence="3 4">
    <name type="scientific">Mucilaginibacter pedocola</name>
    <dbReference type="NCBI Taxonomy" id="1792845"/>
    <lineage>
        <taxon>Bacteria</taxon>
        <taxon>Pseudomonadati</taxon>
        <taxon>Bacteroidota</taxon>
        <taxon>Sphingobacteriia</taxon>
        <taxon>Sphingobacteriales</taxon>
        <taxon>Sphingobacteriaceae</taxon>
        <taxon>Mucilaginibacter</taxon>
    </lineage>
</organism>
<dbReference type="AlphaFoldDB" id="A0A1S9P6T6"/>
<name>A0A1S9P6T6_9SPHI</name>
<comment type="caution">
    <text evidence="3">The sequence shown here is derived from an EMBL/GenBank/DDBJ whole genome shotgun (WGS) entry which is preliminary data.</text>
</comment>
<dbReference type="InterPro" id="IPR007627">
    <property type="entry name" value="RNA_pol_sigma70_r2"/>
</dbReference>
<dbReference type="RefSeq" id="WP_078351632.1">
    <property type="nucleotide sequence ID" value="NZ_MBTF01000039.1"/>
</dbReference>
<dbReference type="SUPFAM" id="SSF88659">
    <property type="entry name" value="Sigma3 and sigma4 domains of RNA polymerase sigma factors"/>
    <property type="match status" value="1"/>
</dbReference>
<dbReference type="InterPro" id="IPR046531">
    <property type="entry name" value="DUF6596"/>
</dbReference>
<dbReference type="EMBL" id="MBTF01000039">
    <property type="protein sequence ID" value="OOQ56666.1"/>
    <property type="molecule type" value="Genomic_DNA"/>
</dbReference>
<evidence type="ECO:0000259" key="2">
    <source>
        <dbReference type="Pfam" id="PF20239"/>
    </source>
</evidence>
<evidence type="ECO:0000313" key="3">
    <source>
        <dbReference type="EMBL" id="OOQ56666.1"/>
    </source>
</evidence>
<dbReference type="InterPro" id="IPR013324">
    <property type="entry name" value="RNA_pol_sigma_r3/r4-like"/>
</dbReference>
<accession>A0A1S9P6T6</accession>
<protein>
    <submittedName>
        <fullName evidence="3">RNA polymerase subunit sigma</fullName>
    </submittedName>
</protein>
<evidence type="ECO:0000259" key="1">
    <source>
        <dbReference type="Pfam" id="PF04542"/>
    </source>
</evidence>
<dbReference type="PANTHER" id="PTHR47756:SF2">
    <property type="entry name" value="BLL6612 PROTEIN"/>
    <property type="match status" value="1"/>
</dbReference>
<evidence type="ECO:0000313" key="4">
    <source>
        <dbReference type="Proteomes" id="UP000189739"/>
    </source>
</evidence>
<dbReference type="OrthoDB" id="9780299at2"/>
<dbReference type="GO" id="GO:0003700">
    <property type="term" value="F:DNA-binding transcription factor activity"/>
    <property type="evidence" value="ECO:0007669"/>
    <property type="project" value="InterPro"/>
</dbReference>
<feature type="domain" description="DUF6596" evidence="2">
    <location>
        <begin position="183"/>
        <end position="284"/>
    </location>
</feature>
<feature type="domain" description="RNA polymerase sigma-70 region 2" evidence="1">
    <location>
        <begin position="11"/>
        <end position="77"/>
    </location>
</feature>
<gene>
    <name evidence="3" type="ORF">BC343_18805</name>
</gene>
<dbReference type="STRING" id="1792845.BC343_18805"/>
<keyword evidence="4" id="KW-1185">Reference proteome</keyword>
<dbReference type="PANTHER" id="PTHR47756">
    <property type="entry name" value="BLL6612 PROTEIN-RELATED"/>
    <property type="match status" value="1"/>
</dbReference>
<dbReference type="GO" id="GO:0006352">
    <property type="term" value="P:DNA-templated transcription initiation"/>
    <property type="evidence" value="ECO:0007669"/>
    <property type="project" value="InterPro"/>
</dbReference>
<sequence>MQNELIPHLFRTEFRKITAVLCKLFGIENVSIAEDIAGETFLAALETWTYKGLPENPTAWLYTVAKNKAKNVLARNDLFQNKITPLVQSGTSDNYLPEIDLSPQNIADSQLQMLFAICHPVIPTEAQIGLALRILCGFGIEEIATAFLCNKETINKRLYRAKEKLRTENVAIEFPPEAEITKRLQPVLTTLYLLFNEGYYSESNNELLRNDLCLEAMRLAQMLLDYPPTNLPAVNALLALMCFHASRFEARKGDNGQMILYHDQDENLWNRELIARGAMHLNRASVGEHFSRYHLEAGIAYWHTIKTDTAEKWENILHLYNHLLALEYSPVAALNRTYALAKVQGNEIAIAEAEQLKLSNSPYYFTLLGELYKGIDNQKALENLHMALKLAKTQADRRVIQVRIDML</sequence>
<proteinExistence type="predicted"/>
<dbReference type="Proteomes" id="UP000189739">
    <property type="component" value="Unassembled WGS sequence"/>
</dbReference>
<dbReference type="Gene3D" id="1.10.1740.10">
    <property type="match status" value="1"/>
</dbReference>
<dbReference type="SUPFAM" id="SSF88946">
    <property type="entry name" value="Sigma2 domain of RNA polymerase sigma factors"/>
    <property type="match status" value="1"/>
</dbReference>
<dbReference type="Pfam" id="PF04542">
    <property type="entry name" value="Sigma70_r2"/>
    <property type="match status" value="1"/>
</dbReference>
<dbReference type="InterPro" id="IPR013325">
    <property type="entry name" value="RNA_pol_sigma_r2"/>
</dbReference>